<name>A0ACB8TNH2_9APHY</name>
<gene>
    <name evidence="1" type="ORF">BDY19DRAFT_998488</name>
</gene>
<sequence>MVSSIARLILGLYTLYFRLWSFILTRSPIFAYYYRQAQNNPVEQYNAQHLHGFLRLTRLYLQYPAGHSVFALDHHYHPRSLNITLSQGQWFHIILGDLHNDPQSGYAVLNRIVEWQTTQVVLELIAATGGWSRAEFILIAIDYAMLSSQFSYAQYHIELSTLRPNNRHLPLPPDYSWPEFLTHAAAPLYEAQNLPRLPYLPRPPLARSHIPYHTPPHLLSHTSHVNSERSVPNLSSSSTTPTHVVITVTTTMFHG</sequence>
<accession>A0ACB8TNH2</accession>
<comment type="caution">
    <text evidence="1">The sequence shown here is derived from an EMBL/GenBank/DDBJ whole genome shotgun (WGS) entry which is preliminary data.</text>
</comment>
<evidence type="ECO:0000313" key="1">
    <source>
        <dbReference type="EMBL" id="KAI0083534.1"/>
    </source>
</evidence>
<organism evidence="1 2">
    <name type="scientific">Irpex rosettiformis</name>
    <dbReference type="NCBI Taxonomy" id="378272"/>
    <lineage>
        <taxon>Eukaryota</taxon>
        <taxon>Fungi</taxon>
        <taxon>Dikarya</taxon>
        <taxon>Basidiomycota</taxon>
        <taxon>Agaricomycotina</taxon>
        <taxon>Agaricomycetes</taxon>
        <taxon>Polyporales</taxon>
        <taxon>Irpicaceae</taxon>
        <taxon>Irpex</taxon>
    </lineage>
</organism>
<keyword evidence="2" id="KW-1185">Reference proteome</keyword>
<dbReference type="Proteomes" id="UP001055072">
    <property type="component" value="Unassembled WGS sequence"/>
</dbReference>
<dbReference type="EMBL" id="MU274961">
    <property type="protein sequence ID" value="KAI0083534.1"/>
    <property type="molecule type" value="Genomic_DNA"/>
</dbReference>
<reference evidence="1" key="1">
    <citation type="journal article" date="2021" name="Environ. Microbiol.">
        <title>Gene family expansions and transcriptome signatures uncover fungal adaptations to wood decay.</title>
        <authorList>
            <person name="Hage H."/>
            <person name="Miyauchi S."/>
            <person name="Viragh M."/>
            <person name="Drula E."/>
            <person name="Min B."/>
            <person name="Chaduli D."/>
            <person name="Navarro D."/>
            <person name="Favel A."/>
            <person name="Norest M."/>
            <person name="Lesage-Meessen L."/>
            <person name="Balint B."/>
            <person name="Merenyi Z."/>
            <person name="de Eugenio L."/>
            <person name="Morin E."/>
            <person name="Martinez A.T."/>
            <person name="Baldrian P."/>
            <person name="Stursova M."/>
            <person name="Martinez M.J."/>
            <person name="Novotny C."/>
            <person name="Magnuson J.K."/>
            <person name="Spatafora J.W."/>
            <person name="Maurice S."/>
            <person name="Pangilinan J."/>
            <person name="Andreopoulos W."/>
            <person name="LaButti K."/>
            <person name="Hundley H."/>
            <person name="Na H."/>
            <person name="Kuo A."/>
            <person name="Barry K."/>
            <person name="Lipzen A."/>
            <person name="Henrissat B."/>
            <person name="Riley R."/>
            <person name="Ahrendt S."/>
            <person name="Nagy L.G."/>
            <person name="Grigoriev I.V."/>
            <person name="Martin F."/>
            <person name="Rosso M.N."/>
        </authorList>
    </citation>
    <scope>NUCLEOTIDE SEQUENCE</scope>
    <source>
        <strain evidence="1">CBS 384.51</strain>
    </source>
</reference>
<evidence type="ECO:0000313" key="2">
    <source>
        <dbReference type="Proteomes" id="UP001055072"/>
    </source>
</evidence>
<proteinExistence type="predicted"/>
<protein>
    <submittedName>
        <fullName evidence="1">Uncharacterized protein</fullName>
    </submittedName>
</protein>